<organism evidence="8 9">
    <name type="scientific">Oceanispirochaeta crateris</name>
    <dbReference type="NCBI Taxonomy" id="2518645"/>
    <lineage>
        <taxon>Bacteria</taxon>
        <taxon>Pseudomonadati</taxon>
        <taxon>Spirochaetota</taxon>
        <taxon>Spirochaetia</taxon>
        <taxon>Spirochaetales</taxon>
        <taxon>Spirochaetaceae</taxon>
        <taxon>Oceanispirochaeta</taxon>
    </lineage>
</organism>
<dbReference type="Proteomes" id="UP000324209">
    <property type="component" value="Chromosome"/>
</dbReference>
<keyword evidence="4 7" id="KW-0812">Transmembrane</keyword>
<feature type="transmembrane region" description="Helical" evidence="7">
    <location>
        <begin position="182"/>
        <end position="201"/>
    </location>
</feature>
<sequence>MSENVSIENTEIPDEEPMFSGPIRPLLIRLSLPILAGMFFQLLYNIVDTWFVSRIDLTDPSYVGGVGLIFPLIFLFIALGNGIMVGISSLVARAIGEKNSSVLDRTAESGLFIALVITILSTSVAFIFGKPIVQLMGAQGDYFVHGYNYLLYVTPAALFIFFGSVFIGILQGEGLMKHVMNGMILGTVINIILDPVLIFILEMDVRGAAIATVIGQIASFIYVLSVFLKNRSSIRIEWKLSNISSEIMKKIILIGLPQSMGMMLMAVSFFFFNHLVVSIDPLALTAFSLFGRFEQLVLMPAFALSAAVVTIVGQNAGRGLYDRTWKVMTQAYIWGMIVVLALAVSMILAAKSIYPLFSNIPEVIDYAVRQTYTLELFYIFALVGIVNRSFFQAIGHPLPALFLTLLRTILLSLPISYLYVLSFDMGIEGVWWGLNTASILTLMVSIPWVNITVNRLKKGTFKVQKTSENKITGEEND</sequence>
<dbReference type="GO" id="GO:0042910">
    <property type="term" value="F:xenobiotic transmembrane transporter activity"/>
    <property type="evidence" value="ECO:0007669"/>
    <property type="project" value="InterPro"/>
</dbReference>
<dbReference type="EMBL" id="CP036150">
    <property type="protein sequence ID" value="QEN07194.1"/>
    <property type="molecule type" value="Genomic_DNA"/>
</dbReference>
<reference evidence="8 9" key="1">
    <citation type="submission" date="2019-02" db="EMBL/GenBank/DDBJ databases">
        <title>Complete Genome Sequence and Methylome Analysis of free living Spirochaetas.</title>
        <authorList>
            <person name="Fomenkov A."/>
            <person name="Dubinina G."/>
            <person name="Leshcheva N."/>
            <person name="Mikheeva N."/>
            <person name="Grabovich M."/>
            <person name="Vincze T."/>
            <person name="Roberts R.J."/>
        </authorList>
    </citation>
    <scope>NUCLEOTIDE SEQUENCE [LARGE SCALE GENOMIC DNA]</scope>
    <source>
        <strain evidence="8 9">K2</strain>
    </source>
</reference>
<keyword evidence="2" id="KW-0813">Transport</keyword>
<dbReference type="OrthoDB" id="9806302at2"/>
<feature type="transmembrane region" description="Helical" evidence="7">
    <location>
        <begin position="26"/>
        <end position="47"/>
    </location>
</feature>
<evidence type="ECO:0000256" key="2">
    <source>
        <dbReference type="ARBA" id="ARBA00022448"/>
    </source>
</evidence>
<dbReference type="GO" id="GO:0015297">
    <property type="term" value="F:antiporter activity"/>
    <property type="evidence" value="ECO:0007669"/>
    <property type="project" value="InterPro"/>
</dbReference>
<dbReference type="PANTHER" id="PTHR43549:SF2">
    <property type="entry name" value="MULTIDRUG RESISTANCE PROTEIN NORM-RELATED"/>
    <property type="match status" value="1"/>
</dbReference>
<feature type="transmembrane region" description="Helical" evidence="7">
    <location>
        <begin position="67"/>
        <end position="91"/>
    </location>
</feature>
<dbReference type="InterPro" id="IPR048279">
    <property type="entry name" value="MdtK-like"/>
</dbReference>
<gene>
    <name evidence="8" type="ORF">EXM22_04010</name>
</gene>
<dbReference type="PANTHER" id="PTHR43549">
    <property type="entry name" value="MULTIDRUG RESISTANCE PROTEIN YPNP-RELATED"/>
    <property type="match status" value="1"/>
</dbReference>
<accession>A0A5C1QKR8</accession>
<feature type="transmembrane region" description="Helical" evidence="7">
    <location>
        <begin position="111"/>
        <end position="129"/>
    </location>
</feature>
<evidence type="ECO:0000256" key="7">
    <source>
        <dbReference type="SAM" id="Phobius"/>
    </source>
</evidence>
<feature type="transmembrane region" description="Helical" evidence="7">
    <location>
        <begin position="366"/>
        <end position="386"/>
    </location>
</feature>
<dbReference type="Pfam" id="PF01554">
    <property type="entry name" value="MatE"/>
    <property type="match status" value="2"/>
</dbReference>
<keyword evidence="3" id="KW-1003">Cell membrane</keyword>
<feature type="transmembrane region" description="Helical" evidence="7">
    <location>
        <begin position="398"/>
        <end position="420"/>
    </location>
</feature>
<evidence type="ECO:0000256" key="1">
    <source>
        <dbReference type="ARBA" id="ARBA00004651"/>
    </source>
</evidence>
<keyword evidence="6 7" id="KW-0472">Membrane</keyword>
<dbReference type="InterPro" id="IPR052031">
    <property type="entry name" value="Membrane_Transporter-Flippase"/>
</dbReference>
<dbReference type="InterPro" id="IPR002528">
    <property type="entry name" value="MATE_fam"/>
</dbReference>
<feature type="transmembrane region" description="Helical" evidence="7">
    <location>
        <begin position="332"/>
        <end position="354"/>
    </location>
</feature>
<evidence type="ECO:0000256" key="4">
    <source>
        <dbReference type="ARBA" id="ARBA00022692"/>
    </source>
</evidence>
<dbReference type="RefSeq" id="WP_149485276.1">
    <property type="nucleotide sequence ID" value="NZ_CP036150.1"/>
</dbReference>
<evidence type="ECO:0000313" key="8">
    <source>
        <dbReference type="EMBL" id="QEN07194.1"/>
    </source>
</evidence>
<dbReference type="PIRSF" id="PIRSF006603">
    <property type="entry name" value="DinF"/>
    <property type="match status" value="1"/>
</dbReference>
<dbReference type="NCBIfam" id="TIGR00797">
    <property type="entry name" value="matE"/>
    <property type="match status" value="1"/>
</dbReference>
<feature type="transmembrane region" description="Helical" evidence="7">
    <location>
        <begin position="149"/>
        <end position="170"/>
    </location>
</feature>
<dbReference type="KEGG" id="ock:EXM22_04010"/>
<protein>
    <submittedName>
        <fullName evidence="8">MATE family efflux transporter</fullName>
    </submittedName>
</protein>
<proteinExistence type="predicted"/>
<evidence type="ECO:0000256" key="6">
    <source>
        <dbReference type="ARBA" id="ARBA00023136"/>
    </source>
</evidence>
<keyword evidence="5 7" id="KW-1133">Transmembrane helix</keyword>
<feature type="transmembrane region" description="Helical" evidence="7">
    <location>
        <begin position="251"/>
        <end position="272"/>
    </location>
</feature>
<keyword evidence="9" id="KW-1185">Reference proteome</keyword>
<feature type="transmembrane region" description="Helical" evidence="7">
    <location>
        <begin position="292"/>
        <end position="312"/>
    </location>
</feature>
<evidence type="ECO:0000256" key="3">
    <source>
        <dbReference type="ARBA" id="ARBA00022475"/>
    </source>
</evidence>
<name>A0A5C1QKR8_9SPIO</name>
<dbReference type="GO" id="GO:0005886">
    <property type="term" value="C:plasma membrane"/>
    <property type="evidence" value="ECO:0007669"/>
    <property type="project" value="UniProtKB-SubCell"/>
</dbReference>
<evidence type="ECO:0000256" key="5">
    <source>
        <dbReference type="ARBA" id="ARBA00022989"/>
    </source>
</evidence>
<feature type="transmembrane region" description="Helical" evidence="7">
    <location>
        <begin position="207"/>
        <end position="230"/>
    </location>
</feature>
<evidence type="ECO:0000313" key="9">
    <source>
        <dbReference type="Proteomes" id="UP000324209"/>
    </source>
</evidence>
<dbReference type="AlphaFoldDB" id="A0A5C1QKR8"/>
<comment type="subcellular location">
    <subcellularLocation>
        <location evidence="1">Cell membrane</location>
        <topology evidence="1">Multi-pass membrane protein</topology>
    </subcellularLocation>
</comment>
<feature type="transmembrane region" description="Helical" evidence="7">
    <location>
        <begin position="432"/>
        <end position="453"/>
    </location>
</feature>